<dbReference type="InterPro" id="IPR006483">
    <property type="entry name" value="CRISPR-assoc_Cas3_HD"/>
</dbReference>
<dbReference type="GO" id="GO:0051607">
    <property type="term" value="P:defense response to virus"/>
    <property type="evidence" value="ECO:0007669"/>
    <property type="project" value="UniProtKB-KW"/>
</dbReference>
<evidence type="ECO:0000256" key="2">
    <source>
        <dbReference type="ARBA" id="ARBA00009046"/>
    </source>
</evidence>
<evidence type="ECO:0000256" key="7">
    <source>
        <dbReference type="ARBA" id="ARBA00022840"/>
    </source>
</evidence>
<dbReference type="GO" id="GO:0005524">
    <property type="term" value="F:ATP binding"/>
    <property type="evidence" value="ECO:0007669"/>
    <property type="project" value="UniProtKB-KW"/>
</dbReference>
<comment type="similarity">
    <text evidence="2">In the central section; belongs to the CRISPR-associated helicase Cas3 family.</text>
</comment>
<evidence type="ECO:0000256" key="8">
    <source>
        <dbReference type="ARBA" id="ARBA00023118"/>
    </source>
</evidence>
<keyword evidence="6" id="KW-0347">Helicase</keyword>
<protein>
    <submittedName>
        <fullName evidence="10">CRISPR-associated protein Cas3</fullName>
    </submittedName>
</protein>
<dbReference type="RefSeq" id="WP_128179520.1">
    <property type="nucleotide sequence ID" value="NZ_CP071409.1"/>
</dbReference>
<evidence type="ECO:0000256" key="3">
    <source>
        <dbReference type="ARBA" id="ARBA00022723"/>
    </source>
</evidence>
<keyword evidence="7" id="KW-0067">ATP-binding</keyword>
<dbReference type="InterPro" id="IPR054712">
    <property type="entry name" value="Cas3-like_dom"/>
</dbReference>
<dbReference type="Proteomes" id="UP000288794">
    <property type="component" value="Unassembled WGS sequence"/>
</dbReference>
<dbReference type="GO" id="GO:0004386">
    <property type="term" value="F:helicase activity"/>
    <property type="evidence" value="ECO:0007669"/>
    <property type="project" value="UniProtKB-KW"/>
</dbReference>
<keyword evidence="11" id="KW-1185">Reference proteome</keyword>
<feature type="domain" description="HD Cas3-type" evidence="9">
    <location>
        <begin position="102"/>
        <end position="321"/>
    </location>
</feature>
<evidence type="ECO:0000256" key="5">
    <source>
        <dbReference type="ARBA" id="ARBA00022801"/>
    </source>
</evidence>
<dbReference type="Gene3D" id="1.10.3210.30">
    <property type="match status" value="1"/>
</dbReference>
<dbReference type="Pfam" id="PF22590">
    <property type="entry name" value="Cas3-like_C_2"/>
    <property type="match status" value="1"/>
</dbReference>
<name>A0A443I8T5_9GAMM</name>
<dbReference type="InterPro" id="IPR048823">
    <property type="entry name" value="Cas3_I-F_Cas2"/>
</dbReference>
<dbReference type="EMBL" id="JMEE01000047">
    <property type="protein sequence ID" value="RWR00504.1"/>
    <property type="molecule type" value="Genomic_DNA"/>
</dbReference>
<evidence type="ECO:0000256" key="6">
    <source>
        <dbReference type="ARBA" id="ARBA00022806"/>
    </source>
</evidence>
<comment type="similarity">
    <text evidence="1">In the N-terminal section; belongs to the CRISPR-associated nuclease Cas3-HD family.</text>
</comment>
<keyword evidence="8" id="KW-0051">Antiviral defense</keyword>
<dbReference type="SUPFAM" id="SSF52540">
    <property type="entry name" value="P-loop containing nucleoside triphosphate hydrolases"/>
    <property type="match status" value="1"/>
</dbReference>
<keyword evidence="4" id="KW-0547">Nucleotide-binding</keyword>
<dbReference type="InterPro" id="IPR038257">
    <property type="entry name" value="CRISPR-assoc_Cas3_HD_sf"/>
</dbReference>
<gene>
    <name evidence="10" type="ORF">ED28_18635</name>
</gene>
<dbReference type="Pfam" id="PF21384">
    <property type="entry name" value="Cas3_I-F_Cas2"/>
    <property type="match status" value="1"/>
</dbReference>
<organism evidence="10 11">
    <name type="scientific">[Pantoea] beijingensis</name>
    <dbReference type="NCBI Taxonomy" id="1324864"/>
    <lineage>
        <taxon>Bacteria</taxon>
        <taxon>Pseudomonadati</taxon>
        <taxon>Pseudomonadota</taxon>
        <taxon>Gammaproteobacteria</taxon>
        <taxon>Enterobacterales</taxon>
        <taxon>Erwiniaceae</taxon>
        <taxon>Erwinia</taxon>
    </lineage>
</organism>
<sequence length="1087" mass="122933">MHILVISQCSKRARDETRRILDQFAERKGDNTWQTAITLEGVNTLRRLLRKTARRNTAVACHWIKSAGQTELLWIVGNLRRFNLQGSVPTNQTGRDILRSQDETPWRSAESIALLAGIAGLFHDFGKASALFQLTLKGDAEKRFQPWRHEWISLRLFQAFIGEQDDRQWLTRLNTITPEYEHEMLARLVSDESAESQNPFYGLPPVATVIGWLILSHHRLPTYLGTSAPPEMQYAQNWLINQLRADWNALNREQDWSRQELQRAQTFPNGTPLQSETWRNKAHQLGKRALNSIGSLQEHGELGCLFTVHMARLVLMLADHSYSAAEPVKGWQAPNWPVWANTNRTTGQLKQQLDEHNIGVGQGALLLGRTLPQLRQTLPAITRHKGFRQRVTDKQFAWQDRAFDQVYALRERARQQGFFGINMASTGCGKTFANARMMYALADEQEGCRFSVALGLRTLTLQTGDALRARLNLDEDALAVLIGSSAVSDLHRRGAQPESDCDSASAERLFEPHQYVHYEGSLDDGPLRRWMANDPKLHQLISAPVLVCTIDHLMPATEGVRGGKQIAPMLRLLSSDLVLDEPDEFSVDDQYALCRLVNWAGMCGSRVLLSSATLSPALVQALFTAYLCGRKAYQRACGEPDAPLNICCGWFDEQETQVTDIAKASLFAAQHARFVGQRIAHLQKKKPLRLARVLAITPPVPQVKEVIARVADTLHPAMLQLHQKHHQAYPGGKTVSFGIVRFANINPLVAVAEALLASASSADMRIHYCVYHSQHPLAMRSAIEERLDTAFNRQHLPLDAIADVHHALKGSTETHHLFVVLATSIAELGRDWDADWAIAEPSSMRALVQLAGRIQRHRQHPPSEENLLIMNRNIRSLRHPGCDRPVFCRPGFESTAFRLTHHAINEVLDEDQYRAINAVPCITGEAPSDRQRRDFSNLVTLEQHRLWEALLGRGALLSAADWWRNPITWSGELQRRTPFRQSQPEDQYFLHIDDEFSEPEFYQRDSGPTGWKKAGAFREHDVALAEGVSVWAMPGYQAVYHQLAEEKALELKAVSEKYGEINLRLSVSEKGEAWYFHPWLGVFRPLW</sequence>
<evidence type="ECO:0000256" key="1">
    <source>
        <dbReference type="ARBA" id="ARBA00006847"/>
    </source>
</evidence>
<dbReference type="NCBIfam" id="TIGR02562">
    <property type="entry name" value="cas3_yersinia"/>
    <property type="match status" value="1"/>
</dbReference>
<evidence type="ECO:0000313" key="10">
    <source>
        <dbReference type="EMBL" id="RWR00504.1"/>
    </source>
</evidence>
<evidence type="ECO:0000259" key="9">
    <source>
        <dbReference type="PROSITE" id="PS51643"/>
    </source>
</evidence>
<comment type="caution">
    <text evidence="10">The sequence shown here is derived from an EMBL/GenBank/DDBJ whole genome shotgun (WGS) entry which is preliminary data.</text>
</comment>
<reference evidence="10 11" key="1">
    <citation type="submission" date="2014-04" db="EMBL/GenBank/DDBJ databases">
        <title>Draft genome sequence of Pantoea beijingensis strain LMG 27579, an emerging pathogen to Pleurotus eryngii with potential industrial application.</title>
        <authorList>
            <person name="Xu F."/>
            <person name="Liu Y."/>
            <person name="Wang S."/>
            <person name="Yin Y."/>
            <person name="Ma Y."/>
            <person name="Zhao S."/>
            <person name="Rong C."/>
        </authorList>
    </citation>
    <scope>NUCLEOTIDE SEQUENCE [LARGE SCALE GENOMIC DNA]</scope>
    <source>
        <strain evidence="10 11">LMG 27579</strain>
    </source>
</reference>
<dbReference type="InterPro" id="IPR013395">
    <property type="entry name" value="CRISPR-assoc_Cas3_yers"/>
</dbReference>
<dbReference type="GO" id="GO:0046872">
    <property type="term" value="F:metal ion binding"/>
    <property type="evidence" value="ECO:0007669"/>
    <property type="project" value="UniProtKB-KW"/>
</dbReference>
<evidence type="ECO:0000256" key="4">
    <source>
        <dbReference type="ARBA" id="ARBA00022741"/>
    </source>
</evidence>
<keyword evidence="5" id="KW-0378">Hydrolase</keyword>
<accession>A0A443I8T5</accession>
<proteinExistence type="inferred from homology"/>
<dbReference type="GO" id="GO:0016787">
    <property type="term" value="F:hydrolase activity"/>
    <property type="evidence" value="ECO:0007669"/>
    <property type="project" value="UniProtKB-KW"/>
</dbReference>
<dbReference type="InterPro" id="IPR027417">
    <property type="entry name" value="P-loop_NTPase"/>
</dbReference>
<keyword evidence="3" id="KW-0479">Metal-binding</keyword>
<dbReference type="PROSITE" id="PS51643">
    <property type="entry name" value="HD_CAS3"/>
    <property type="match status" value="1"/>
</dbReference>
<dbReference type="AlphaFoldDB" id="A0A443I8T5"/>
<evidence type="ECO:0000313" key="11">
    <source>
        <dbReference type="Proteomes" id="UP000288794"/>
    </source>
</evidence>